<dbReference type="OrthoDB" id="140937at2"/>
<proteinExistence type="predicted"/>
<dbReference type="Gene3D" id="1.10.101.10">
    <property type="entry name" value="PGBD-like superfamily/PGBD"/>
    <property type="match status" value="1"/>
</dbReference>
<dbReference type="InterPro" id="IPR036365">
    <property type="entry name" value="PGBD-like_sf"/>
</dbReference>
<feature type="signal peptide" evidence="1">
    <location>
        <begin position="1"/>
        <end position="25"/>
    </location>
</feature>
<dbReference type="InterPro" id="IPR036366">
    <property type="entry name" value="PGBDSf"/>
</dbReference>
<evidence type="ECO:0000313" key="3">
    <source>
        <dbReference type="EMBL" id="KOG21257.1"/>
    </source>
</evidence>
<feature type="chain" id="PRO_5038396995" description="Peptidoglycan binding-like domain-containing protein" evidence="1">
    <location>
        <begin position="26"/>
        <end position="123"/>
    </location>
</feature>
<organism evidence="3 4">
    <name type="scientific">Streptomyces viridochromogenes</name>
    <dbReference type="NCBI Taxonomy" id="1938"/>
    <lineage>
        <taxon>Bacteria</taxon>
        <taxon>Bacillati</taxon>
        <taxon>Actinomycetota</taxon>
        <taxon>Actinomycetes</taxon>
        <taxon>Kitasatosporales</taxon>
        <taxon>Streptomycetaceae</taxon>
        <taxon>Streptomyces</taxon>
    </lineage>
</organism>
<dbReference type="Pfam" id="PF01471">
    <property type="entry name" value="PG_binding_1"/>
    <property type="match status" value="1"/>
</dbReference>
<dbReference type="InterPro" id="IPR002477">
    <property type="entry name" value="Peptidoglycan-bd-like"/>
</dbReference>
<accession>A0A0L8K5S4</accession>
<feature type="domain" description="Peptidoglycan binding-like" evidence="2">
    <location>
        <begin position="63"/>
        <end position="104"/>
    </location>
</feature>
<protein>
    <recommendedName>
        <fullName evidence="2">Peptidoglycan binding-like domain-containing protein</fullName>
    </recommendedName>
</protein>
<reference evidence="3 4" key="1">
    <citation type="submission" date="2015-06" db="EMBL/GenBank/DDBJ databases">
        <authorList>
            <person name="Hoefler B.C."/>
            <person name="Straight P.D."/>
        </authorList>
    </citation>
    <scope>NUCLEOTIDE SEQUENCE [LARGE SCALE GENOMIC DNA]</scope>
    <source>
        <strain evidence="3 4">NRRL 3427</strain>
    </source>
</reference>
<dbReference type="AlphaFoldDB" id="A0A0L8K5S4"/>
<name>A0A0L8K5S4_STRVR</name>
<dbReference type="SUPFAM" id="SSF47090">
    <property type="entry name" value="PGBD-like"/>
    <property type="match status" value="1"/>
</dbReference>
<keyword evidence="1" id="KW-0732">Signal</keyword>
<evidence type="ECO:0000313" key="4">
    <source>
        <dbReference type="Proteomes" id="UP000037023"/>
    </source>
</evidence>
<dbReference type="PATRIC" id="fig|1938.6.peg.4878"/>
<sequence length="123" mass="13306">MKFKTPMARLAFVAASAALALGAWAAPAQAHPWAEWIGYGQPNTREGVGCFQDLFNDVWWQTGYHPIAEDGLFGPDTDGAIRAFQKWKRLSADGIVGPETGTALLNATNWGNGTGCDYYIPSN</sequence>
<comment type="caution">
    <text evidence="3">The sequence shown here is derived from an EMBL/GenBank/DDBJ whole genome shotgun (WGS) entry which is preliminary data.</text>
</comment>
<dbReference type="EMBL" id="LGUP01000271">
    <property type="protein sequence ID" value="KOG21257.1"/>
    <property type="molecule type" value="Genomic_DNA"/>
</dbReference>
<evidence type="ECO:0000256" key="1">
    <source>
        <dbReference type="SAM" id="SignalP"/>
    </source>
</evidence>
<dbReference type="Proteomes" id="UP000037023">
    <property type="component" value="Unassembled WGS sequence"/>
</dbReference>
<gene>
    <name evidence="3" type="ORF">ADK34_22635</name>
</gene>
<evidence type="ECO:0000259" key="2">
    <source>
        <dbReference type="Pfam" id="PF01471"/>
    </source>
</evidence>
<dbReference type="RefSeq" id="WP_033203606.1">
    <property type="nucleotide sequence ID" value="NZ_LGUP01000271.1"/>
</dbReference>